<dbReference type="InterPro" id="IPR013785">
    <property type="entry name" value="Aldolase_TIM"/>
</dbReference>
<evidence type="ECO:0000256" key="3">
    <source>
        <dbReference type="ARBA" id="ARBA00012755"/>
    </source>
</evidence>
<dbReference type="EC" id="3.2.1.22" evidence="3"/>
<keyword evidence="4" id="KW-0378">Hydrolase</keyword>
<dbReference type="PRINTS" id="PR00743">
    <property type="entry name" value="GLHYDRLASE36"/>
</dbReference>
<dbReference type="InterPro" id="IPR002241">
    <property type="entry name" value="Glyco_hydro_27"/>
</dbReference>
<dbReference type="EMBL" id="QTTN01000003">
    <property type="protein sequence ID" value="REE92754.1"/>
    <property type="molecule type" value="Genomic_DNA"/>
</dbReference>
<dbReference type="Gene3D" id="3.20.20.70">
    <property type="entry name" value="Aldolase class I"/>
    <property type="match status" value="1"/>
</dbReference>
<dbReference type="PANTHER" id="PTHR11452:SF75">
    <property type="entry name" value="ALPHA-GALACTOSIDASE MEL1"/>
    <property type="match status" value="1"/>
</dbReference>
<comment type="caution">
    <text evidence="7">The sequence shown here is derived from an EMBL/GenBank/DDBJ whole genome shotgun (WGS) entry which is preliminary data.</text>
</comment>
<sequence length="657" mass="73650">MDLLSLIESYNFAVCINGVGVDNTSQGIALDRTEERTIDAGMKHSTATFHYVPASIVIESHQVRYTDTTLVERWVTIRNDGAEPVTIGRIDSFSLKLPTGEWKLMHYTSDWGTEFEPVVEPLAGESVLLETRFGRSSKGMHPWMSLFGQAGEVLTMSPMWSGNWQLRCEYNDGDGGYEVNGGLSDWEFSKTLAPGEAMESVHVAIASGSGGDLNSTSIAFARVGRKYWYPHNEFSRSMPMEWNHWWSYEDKAINEDVFRANADEAAKLGLDICTLDAGWFGPSEEASEWYEMRGDWAMVNEKRFPSGIRAVSDHVHGLGLKFGLWCEIEAVGKSAALSEKNPTYVARRDGESLGYLCFGNPEVRQWAFDMLDGLITGYNSQWIKLDFNLDPQAGCNCTDHGHGAGDGLFEHYNGYYRVLRDIREKHPEVILENCSSGGLRIDLGIMQKTHTTFLSDPDYPEHSLQAFWGATTMLAPDVCLHWSYSEWCGDNPFQQFKAADSSVKPHQFDYYTRIAMLRGFGISQKLPEMPEWMKARLAHHVDVYKSDVKPFVLEADLYRLTGQPGRGGTGDRWSAFQYSMPSGDADLVFVFRLPGGEASRAIRLQALDAEAVYELTWLSGDEQKVVEIAGSVLLKDGIIFDSLDVEDSALIRLKMLS</sequence>
<proteinExistence type="inferred from homology"/>
<keyword evidence="5" id="KW-0326">Glycosidase</keyword>
<evidence type="ECO:0000256" key="4">
    <source>
        <dbReference type="ARBA" id="ARBA00022801"/>
    </source>
</evidence>
<feature type="domain" description="Glycosyl hydrolase family 36 N-terminal" evidence="6">
    <location>
        <begin position="65"/>
        <end position="192"/>
    </location>
</feature>
<evidence type="ECO:0000313" key="7">
    <source>
        <dbReference type="EMBL" id="REE92754.1"/>
    </source>
</evidence>
<organism evidence="7 8">
    <name type="scientific">Paenibacillus taihuensis</name>
    <dbReference type="NCBI Taxonomy" id="1156355"/>
    <lineage>
        <taxon>Bacteria</taxon>
        <taxon>Bacillati</taxon>
        <taxon>Bacillota</taxon>
        <taxon>Bacilli</taxon>
        <taxon>Bacillales</taxon>
        <taxon>Paenibacillaceae</taxon>
        <taxon>Paenibacillus</taxon>
    </lineage>
</organism>
<dbReference type="InterPro" id="IPR002252">
    <property type="entry name" value="Glyco_hydro_36"/>
</dbReference>
<dbReference type="Pfam" id="PF02065">
    <property type="entry name" value="Melibiase"/>
    <property type="match status" value="1"/>
</dbReference>
<name>A0A3D9SMG8_9BACL</name>
<comment type="similarity">
    <text evidence="2">Belongs to the glycosyl hydrolase 27 family.</text>
</comment>
<evidence type="ECO:0000256" key="2">
    <source>
        <dbReference type="ARBA" id="ARBA00009743"/>
    </source>
</evidence>
<evidence type="ECO:0000313" key="8">
    <source>
        <dbReference type="Proteomes" id="UP000256304"/>
    </source>
</evidence>
<dbReference type="InterPro" id="IPR031704">
    <property type="entry name" value="Glyco_hydro_36_N"/>
</dbReference>
<dbReference type="CDD" id="cd14791">
    <property type="entry name" value="GH36"/>
    <property type="match status" value="1"/>
</dbReference>
<dbReference type="PANTHER" id="PTHR11452">
    <property type="entry name" value="ALPHA-GALACTOSIDASE/ALPHA-N-ACETYLGALACTOSAMINIDASE"/>
    <property type="match status" value="1"/>
</dbReference>
<accession>A0A3D9SMG8</accession>
<dbReference type="GO" id="GO:0004557">
    <property type="term" value="F:alpha-galactosidase activity"/>
    <property type="evidence" value="ECO:0007669"/>
    <property type="project" value="UniProtKB-EC"/>
</dbReference>
<evidence type="ECO:0000256" key="1">
    <source>
        <dbReference type="ARBA" id="ARBA00001255"/>
    </source>
</evidence>
<dbReference type="GO" id="GO:0016052">
    <property type="term" value="P:carbohydrate catabolic process"/>
    <property type="evidence" value="ECO:0007669"/>
    <property type="project" value="InterPro"/>
</dbReference>
<dbReference type="InterPro" id="IPR038417">
    <property type="entry name" value="Alpga-gal_N_sf"/>
</dbReference>
<dbReference type="Pfam" id="PF16875">
    <property type="entry name" value="Glyco_hydro_36N"/>
    <property type="match status" value="1"/>
</dbReference>
<keyword evidence="8" id="KW-1185">Reference proteome</keyword>
<comment type="catalytic activity">
    <reaction evidence="1">
        <text>Hydrolysis of terminal, non-reducing alpha-D-galactose residues in alpha-D-galactosides, including galactose oligosaccharides, galactomannans and galactolipids.</text>
        <dbReference type="EC" id="3.2.1.22"/>
    </reaction>
</comment>
<protein>
    <recommendedName>
        <fullName evidence="3">alpha-galactosidase</fullName>
        <ecNumber evidence="3">3.2.1.22</ecNumber>
    </recommendedName>
</protein>
<dbReference type="Proteomes" id="UP000256304">
    <property type="component" value="Unassembled WGS sequence"/>
</dbReference>
<gene>
    <name evidence="7" type="ORF">A8990_10352</name>
</gene>
<evidence type="ECO:0000259" key="6">
    <source>
        <dbReference type="Pfam" id="PF16875"/>
    </source>
</evidence>
<dbReference type="SUPFAM" id="SSF51445">
    <property type="entry name" value="(Trans)glycosidases"/>
    <property type="match status" value="1"/>
</dbReference>
<reference evidence="7 8" key="1">
    <citation type="submission" date="2018-08" db="EMBL/GenBank/DDBJ databases">
        <title>Genomic Encyclopedia of Type Strains, Phase III (KMG-III): the genomes of soil and plant-associated and newly described type strains.</title>
        <authorList>
            <person name="Whitman W."/>
        </authorList>
    </citation>
    <scope>NUCLEOTIDE SEQUENCE [LARGE SCALE GENOMIC DNA]</scope>
    <source>
        <strain evidence="7 8">CGMCC 1.10966</strain>
    </source>
</reference>
<dbReference type="Gene3D" id="2.70.98.60">
    <property type="entry name" value="alpha-galactosidase from lactobacil brevis"/>
    <property type="match status" value="1"/>
</dbReference>
<dbReference type="AlphaFoldDB" id="A0A3D9SMG8"/>
<dbReference type="InterPro" id="IPR017853">
    <property type="entry name" value="GH"/>
</dbReference>
<evidence type="ECO:0000256" key="5">
    <source>
        <dbReference type="ARBA" id="ARBA00023295"/>
    </source>
</evidence>